<evidence type="ECO:0000313" key="2">
    <source>
        <dbReference type="Proteomes" id="UP000321230"/>
    </source>
</evidence>
<comment type="caution">
    <text evidence="1">The sequence shown here is derived from an EMBL/GenBank/DDBJ whole genome shotgun (WGS) entry which is preliminary data.</text>
</comment>
<dbReference type="RefSeq" id="WP_146798081.1">
    <property type="nucleotide sequence ID" value="NZ_BARC01000002.1"/>
</dbReference>
<dbReference type="OrthoDB" id="8347407at2"/>
<dbReference type="SUPFAM" id="SSF53254">
    <property type="entry name" value="Phosphoglycerate mutase-like"/>
    <property type="match status" value="1"/>
</dbReference>
<dbReference type="InterPro" id="IPR029033">
    <property type="entry name" value="His_PPase_superfam"/>
</dbReference>
<proteinExistence type="predicted"/>
<sequence length="228" mass="25091">MNSENKAVPHGHFLDTPELPRGITRFWLIRHAVVEASARKTMYGALDVPLCRDAMAEQQGGYAALARRLPQDARWFSSPLQRAKDTASEIRRAGNFQDNISTDGRFVEQSIGDWHGTPHEQFSACLKLPPHPFWSLCASELPPGGESMLDVCARVSHALEELATANEGHDMVVVSHGGAIRAALAHALGVHPDTALRFTIQNLSISIIERINGMWRVVAVNELPDFKG</sequence>
<dbReference type="GO" id="GO:0005737">
    <property type="term" value="C:cytoplasm"/>
    <property type="evidence" value="ECO:0007669"/>
    <property type="project" value="TreeGrafter"/>
</dbReference>
<dbReference type="Proteomes" id="UP000321230">
    <property type="component" value="Unassembled WGS sequence"/>
</dbReference>
<dbReference type="PANTHER" id="PTHR48100">
    <property type="entry name" value="BROAD-SPECIFICITY PHOSPHATASE YOR283W-RELATED"/>
    <property type="match status" value="1"/>
</dbReference>
<dbReference type="PANTHER" id="PTHR48100:SF1">
    <property type="entry name" value="HISTIDINE PHOSPHATASE FAMILY PROTEIN-RELATED"/>
    <property type="match status" value="1"/>
</dbReference>
<dbReference type="InterPro" id="IPR013078">
    <property type="entry name" value="His_Pase_superF_clade-1"/>
</dbReference>
<gene>
    <name evidence="1" type="primary">bluF</name>
    <name evidence="1" type="ORF">GWA01_22710</name>
</gene>
<dbReference type="Gene3D" id="3.40.50.1240">
    <property type="entry name" value="Phosphoglycerate mutase-like"/>
    <property type="match status" value="1"/>
</dbReference>
<dbReference type="AlphaFoldDB" id="A0A511B4L4"/>
<dbReference type="InterPro" id="IPR050275">
    <property type="entry name" value="PGM_Phosphatase"/>
</dbReference>
<dbReference type="CDD" id="cd07067">
    <property type="entry name" value="HP_PGM_like"/>
    <property type="match status" value="1"/>
</dbReference>
<dbReference type="Pfam" id="PF00300">
    <property type="entry name" value="His_Phos_1"/>
    <property type="match status" value="1"/>
</dbReference>
<organism evidence="1 2">
    <name type="scientific">Gluconobacter wancherniae NBRC 103581</name>
    <dbReference type="NCBI Taxonomy" id="656744"/>
    <lineage>
        <taxon>Bacteria</taxon>
        <taxon>Pseudomonadati</taxon>
        <taxon>Pseudomonadota</taxon>
        <taxon>Alphaproteobacteria</taxon>
        <taxon>Acetobacterales</taxon>
        <taxon>Acetobacteraceae</taxon>
        <taxon>Gluconobacter</taxon>
    </lineage>
</organism>
<reference evidence="1 2" key="1">
    <citation type="submission" date="2019-07" db="EMBL/GenBank/DDBJ databases">
        <title>Whole genome shotgun sequence of Gluconobacter wancherniae NBRC 103581.</title>
        <authorList>
            <person name="Hosoyama A."/>
            <person name="Uohara A."/>
            <person name="Ohji S."/>
            <person name="Ichikawa N."/>
        </authorList>
    </citation>
    <scope>NUCLEOTIDE SEQUENCE [LARGE SCALE GENOMIC DNA]</scope>
    <source>
        <strain evidence="1 2">NBRC 103581</strain>
    </source>
</reference>
<protein>
    <submittedName>
        <fullName evidence="1">Alpha-ribazole-5'-phosphate phosphatase</fullName>
    </submittedName>
</protein>
<name>A0A511B4L4_9PROT</name>
<accession>A0A511B4L4</accession>
<dbReference type="EMBL" id="BJUZ01000003">
    <property type="protein sequence ID" value="GEK94501.1"/>
    <property type="molecule type" value="Genomic_DNA"/>
</dbReference>
<evidence type="ECO:0000313" key="1">
    <source>
        <dbReference type="EMBL" id="GEK94501.1"/>
    </source>
</evidence>
<keyword evidence="2" id="KW-1185">Reference proteome</keyword>
<dbReference type="GO" id="GO:0016791">
    <property type="term" value="F:phosphatase activity"/>
    <property type="evidence" value="ECO:0007669"/>
    <property type="project" value="TreeGrafter"/>
</dbReference>
<dbReference type="SMART" id="SM00855">
    <property type="entry name" value="PGAM"/>
    <property type="match status" value="1"/>
</dbReference>